<name>A0ABP2MWC8_AERSS</name>
<keyword evidence="2" id="KW-1185">Reference proteome</keyword>
<sequence>MPPVLTRHADKIDLTIIAPGSKPPYRTNVRMTGFLCAIVPSVTPISKRGDKKNGDKLNRILFYFFYKSMV</sequence>
<accession>A0ABP2MWC8</accession>
<reference evidence="1 2" key="1">
    <citation type="journal article" date="2012" name="Front. Microbiol.">
        <title>Draft Genome Sequence of the Virulent Strain 01-B526 of the Fish Pathogen Aeromonas salmonicida.</title>
        <authorList>
            <person name="Charette S.J."/>
            <person name="Brochu F."/>
            <person name="Boyle B."/>
            <person name="Filion G."/>
            <person name="Tanaka K.H."/>
            <person name="Derome N."/>
        </authorList>
    </citation>
    <scope>NUCLEOTIDE SEQUENCE [LARGE SCALE GENOMIC DNA]</scope>
    <source>
        <strain evidence="1 2">01-B526</strain>
    </source>
</reference>
<comment type="caution">
    <text evidence="1">The sequence shown here is derived from an EMBL/GenBank/DDBJ whole genome shotgun (WGS) entry which is preliminary data.</text>
</comment>
<evidence type="ECO:0000313" key="1">
    <source>
        <dbReference type="EMBL" id="EHI50993.1"/>
    </source>
</evidence>
<organism evidence="1 2">
    <name type="scientific">Aeromonas salmonicida subsp. salmonicida 01-B526</name>
    <dbReference type="NCBI Taxonomy" id="1076135"/>
    <lineage>
        <taxon>Bacteria</taxon>
        <taxon>Pseudomonadati</taxon>
        <taxon>Pseudomonadota</taxon>
        <taxon>Gammaproteobacteria</taxon>
        <taxon>Aeromonadales</taxon>
        <taxon>Aeromonadaceae</taxon>
        <taxon>Aeromonas</taxon>
    </lineage>
</organism>
<dbReference type="Proteomes" id="UP000006428">
    <property type="component" value="Unassembled WGS sequence"/>
</dbReference>
<protein>
    <submittedName>
        <fullName evidence="1">Uncharacterized protein</fullName>
    </submittedName>
</protein>
<dbReference type="EMBL" id="AGVO01000071">
    <property type="protein sequence ID" value="EHI50993.1"/>
    <property type="molecule type" value="Genomic_DNA"/>
</dbReference>
<evidence type="ECO:0000313" key="2">
    <source>
        <dbReference type="Proteomes" id="UP000006428"/>
    </source>
</evidence>
<proteinExistence type="predicted"/>
<gene>
    <name evidence="1" type="ORF">IYQ_18731</name>
</gene>